<organism evidence="2 3">
    <name type="scientific">Streptomyces kaniharaensis</name>
    <dbReference type="NCBI Taxonomy" id="212423"/>
    <lineage>
        <taxon>Bacteria</taxon>
        <taxon>Bacillati</taxon>
        <taxon>Actinomycetota</taxon>
        <taxon>Actinomycetes</taxon>
        <taxon>Kitasatosporales</taxon>
        <taxon>Streptomycetaceae</taxon>
        <taxon>Streptomyces</taxon>
    </lineage>
</organism>
<evidence type="ECO:0000313" key="3">
    <source>
        <dbReference type="Proteomes" id="UP000450000"/>
    </source>
</evidence>
<evidence type="ECO:0000313" key="2">
    <source>
        <dbReference type="EMBL" id="MQS16003.1"/>
    </source>
</evidence>
<sequence length="130" mass="13810">MLHTEPAGRKAESPSERPTLLGIRAALPASPSRQQVPFQMRRAADVDGGAASGRVHEPDPAGQRVEQVQAPGTVGEQRLDRLLGVGLLGECTVSGTLPVSRHLFTSMTGTDWTPPPFAEVIPAVENLAPW</sequence>
<protein>
    <submittedName>
        <fullName evidence="2">Uncharacterized protein</fullName>
    </submittedName>
</protein>
<gene>
    <name evidence="2" type="ORF">F7Q99_28085</name>
</gene>
<comment type="caution">
    <text evidence="2">The sequence shown here is derived from an EMBL/GenBank/DDBJ whole genome shotgun (WGS) entry which is preliminary data.</text>
</comment>
<dbReference type="Proteomes" id="UP000450000">
    <property type="component" value="Unassembled WGS sequence"/>
</dbReference>
<keyword evidence="3" id="KW-1185">Reference proteome</keyword>
<accession>A0A6N7L2K0</accession>
<dbReference type="RefSeq" id="WP_153466767.1">
    <property type="nucleotide sequence ID" value="NZ_WBOF01000002.1"/>
</dbReference>
<proteinExistence type="predicted"/>
<feature type="region of interest" description="Disordered" evidence="1">
    <location>
        <begin position="26"/>
        <end position="73"/>
    </location>
</feature>
<dbReference type="AlphaFoldDB" id="A0A6N7L2K0"/>
<evidence type="ECO:0000256" key="1">
    <source>
        <dbReference type="SAM" id="MobiDB-lite"/>
    </source>
</evidence>
<name>A0A6N7L2K0_9ACTN</name>
<reference evidence="2 3" key="1">
    <citation type="submission" date="2019-09" db="EMBL/GenBank/DDBJ databases">
        <title>Genome Sequences of Streptomyces kaniharaensis ATCC 21070.</title>
        <authorList>
            <person name="Zhu W."/>
            <person name="De Crecy-Lagard V."/>
            <person name="Richards N.G."/>
        </authorList>
    </citation>
    <scope>NUCLEOTIDE SEQUENCE [LARGE SCALE GENOMIC DNA]</scope>
    <source>
        <strain evidence="2 3">SF-557</strain>
    </source>
</reference>
<dbReference type="EMBL" id="WBOF01000002">
    <property type="protein sequence ID" value="MQS16003.1"/>
    <property type="molecule type" value="Genomic_DNA"/>
</dbReference>